<feature type="signal peptide" evidence="8">
    <location>
        <begin position="1"/>
        <end position="16"/>
    </location>
</feature>
<dbReference type="PANTHER" id="PTHR24276:SF91">
    <property type="entry name" value="AT26814P-RELATED"/>
    <property type="match status" value="1"/>
</dbReference>
<accession>A0AA38IKL5</accession>
<dbReference type="SUPFAM" id="SSF50494">
    <property type="entry name" value="Trypsin-like serine proteases"/>
    <property type="match status" value="1"/>
</dbReference>
<dbReference type="InterPro" id="IPR009003">
    <property type="entry name" value="Peptidase_S1_PA"/>
</dbReference>
<dbReference type="PANTHER" id="PTHR24276">
    <property type="entry name" value="POLYSERASE-RELATED"/>
    <property type="match status" value="1"/>
</dbReference>
<keyword evidence="3 8" id="KW-0732">Signal</keyword>
<keyword evidence="7" id="KW-1015">Disulfide bond</keyword>
<sequence>MLLLLVLTSLLSCSLGTPTINDGRIVGGHDISIEEAPYQVSLQYDNSHSCGGSIVAPNYIVTAAHCTEGKTEDGMSIRAGTSIREDGGQVIDVKKITNHPKYNTDSGSPDYDIAILELATNLELGFQVAVISLPTQDQTWPAGTEALISGWGLTHEGDTELPVNLQGASVQLIDQASCVAAYGGFITERMFCAGVDGGGVDSCQDDSGGPLQVEGILAGVVSFGNGCGLPGFPGVYTNVSDVLDFIHDVTGL</sequence>
<keyword evidence="4" id="KW-0378">Hydrolase</keyword>
<evidence type="ECO:0000256" key="4">
    <source>
        <dbReference type="ARBA" id="ARBA00022801"/>
    </source>
</evidence>
<evidence type="ECO:0000256" key="5">
    <source>
        <dbReference type="ARBA" id="ARBA00022825"/>
    </source>
</evidence>
<protein>
    <recommendedName>
        <fullName evidence="9">Peptidase S1 domain-containing protein</fullName>
    </recommendedName>
</protein>
<dbReference type="CDD" id="cd00190">
    <property type="entry name" value="Tryp_SPc"/>
    <property type="match status" value="1"/>
</dbReference>
<dbReference type="FunFam" id="2.40.10.10:FF:000077">
    <property type="entry name" value="Predicted protein"/>
    <property type="match status" value="1"/>
</dbReference>
<dbReference type="PROSITE" id="PS00134">
    <property type="entry name" value="TRYPSIN_HIS"/>
    <property type="match status" value="1"/>
</dbReference>
<dbReference type="Gene3D" id="2.40.10.10">
    <property type="entry name" value="Trypsin-like serine proteases"/>
    <property type="match status" value="1"/>
</dbReference>
<dbReference type="GO" id="GO:0006508">
    <property type="term" value="P:proteolysis"/>
    <property type="evidence" value="ECO:0007669"/>
    <property type="project" value="UniProtKB-KW"/>
</dbReference>
<dbReference type="PROSITE" id="PS50240">
    <property type="entry name" value="TRYPSIN_DOM"/>
    <property type="match status" value="1"/>
</dbReference>
<evidence type="ECO:0000313" key="10">
    <source>
        <dbReference type="EMBL" id="KAJ3659683.1"/>
    </source>
</evidence>
<dbReference type="InterPro" id="IPR001254">
    <property type="entry name" value="Trypsin_dom"/>
</dbReference>
<evidence type="ECO:0000256" key="2">
    <source>
        <dbReference type="ARBA" id="ARBA00022670"/>
    </source>
</evidence>
<dbReference type="GO" id="GO:0004252">
    <property type="term" value="F:serine-type endopeptidase activity"/>
    <property type="evidence" value="ECO:0007669"/>
    <property type="project" value="InterPro"/>
</dbReference>
<evidence type="ECO:0000256" key="6">
    <source>
        <dbReference type="ARBA" id="ARBA00023145"/>
    </source>
</evidence>
<gene>
    <name evidence="10" type="ORF">Zmor_011358</name>
</gene>
<evidence type="ECO:0000256" key="7">
    <source>
        <dbReference type="ARBA" id="ARBA00023157"/>
    </source>
</evidence>
<proteinExistence type="inferred from homology"/>
<evidence type="ECO:0000259" key="9">
    <source>
        <dbReference type="PROSITE" id="PS50240"/>
    </source>
</evidence>
<evidence type="ECO:0000256" key="8">
    <source>
        <dbReference type="SAM" id="SignalP"/>
    </source>
</evidence>
<dbReference type="InterPro" id="IPR043504">
    <property type="entry name" value="Peptidase_S1_PA_chymotrypsin"/>
</dbReference>
<name>A0AA38IKL5_9CUCU</name>
<feature type="domain" description="Peptidase S1" evidence="9">
    <location>
        <begin position="25"/>
        <end position="251"/>
    </location>
</feature>
<evidence type="ECO:0000256" key="3">
    <source>
        <dbReference type="ARBA" id="ARBA00022729"/>
    </source>
</evidence>
<dbReference type="InterPro" id="IPR018114">
    <property type="entry name" value="TRYPSIN_HIS"/>
</dbReference>
<evidence type="ECO:0000256" key="1">
    <source>
        <dbReference type="ARBA" id="ARBA00007664"/>
    </source>
</evidence>
<dbReference type="SMART" id="SM00020">
    <property type="entry name" value="Tryp_SPc"/>
    <property type="match status" value="1"/>
</dbReference>
<dbReference type="InterPro" id="IPR001314">
    <property type="entry name" value="Peptidase_S1A"/>
</dbReference>
<dbReference type="EMBL" id="JALNTZ010000003">
    <property type="protein sequence ID" value="KAJ3659683.1"/>
    <property type="molecule type" value="Genomic_DNA"/>
</dbReference>
<keyword evidence="2" id="KW-0645">Protease</keyword>
<evidence type="ECO:0000313" key="11">
    <source>
        <dbReference type="Proteomes" id="UP001168821"/>
    </source>
</evidence>
<reference evidence="10" key="1">
    <citation type="journal article" date="2023" name="G3 (Bethesda)">
        <title>Whole genome assemblies of Zophobas morio and Tenebrio molitor.</title>
        <authorList>
            <person name="Kaur S."/>
            <person name="Stinson S.A."/>
            <person name="diCenzo G.C."/>
        </authorList>
    </citation>
    <scope>NUCLEOTIDE SEQUENCE</scope>
    <source>
        <strain evidence="10">QUZm001</strain>
    </source>
</reference>
<dbReference type="InterPro" id="IPR050430">
    <property type="entry name" value="Peptidase_S1"/>
</dbReference>
<keyword evidence="6" id="KW-0865">Zymogen</keyword>
<keyword evidence="5" id="KW-0720">Serine protease</keyword>
<feature type="chain" id="PRO_5041324671" description="Peptidase S1 domain-containing protein" evidence="8">
    <location>
        <begin position="17"/>
        <end position="252"/>
    </location>
</feature>
<organism evidence="10 11">
    <name type="scientific">Zophobas morio</name>
    <dbReference type="NCBI Taxonomy" id="2755281"/>
    <lineage>
        <taxon>Eukaryota</taxon>
        <taxon>Metazoa</taxon>
        <taxon>Ecdysozoa</taxon>
        <taxon>Arthropoda</taxon>
        <taxon>Hexapoda</taxon>
        <taxon>Insecta</taxon>
        <taxon>Pterygota</taxon>
        <taxon>Neoptera</taxon>
        <taxon>Endopterygota</taxon>
        <taxon>Coleoptera</taxon>
        <taxon>Polyphaga</taxon>
        <taxon>Cucujiformia</taxon>
        <taxon>Tenebrionidae</taxon>
        <taxon>Zophobas</taxon>
    </lineage>
</organism>
<dbReference type="Pfam" id="PF00089">
    <property type="entry name" value="Trypsin"/>
    <property type="match status" value="1"/>
</dbReference>
<comment type="similarity">
    <text evidence="1">Belongs to the peptidase S1 family.</text>
</comment>
<dbReference type="PRINTS" id="PR00722">
    <property type="entry name" value="CHYMOTRYPSIN"/>
</dbReference>
<comment type="caution">
    <text evidence="10">The sequence shown here is derived from an EMBL/GenBank/DDBJ whole genome shotgun (WGS) entry which is preliminary data.</text>
</comment>
<dbReference type="Proteomes" id="UP001168821">
    <property type="component" value="Unassembled WGS sequence"/>
</dbReference>
<dbReference type="AlphaFoldDB" id="A0AA38IKL5"/>
<keyword evidence="11" id="KW-1185">Reference proteome</keyword>